<dbReference type="GO" id="GO:0006367">
    <property type="term" value="P:transcription initiation at RNA polymerase II promoter"/>
    <property type="evidence" value="ECO:0007669"/>
    <property type="project" value="TreeGrafter"/>
</dbReference>
<feature type="repeat" description="WD" evidence="9">
    <location>
        <begin position="959"/>
        <end position="1000"/>
    </location>
</feature>
<dbReference type="SUPFAM" id="SSF56672">
    <property type="entry name" value="DNA/RNA polymerases"/>
    <property type="match status" value="1"/>
</dbReference>
<comment type="subcellular location">
    <subcellularLocation>
        <location evidence="1">Nucleus</location>
    </subcellularLocation>
</comment>
<dbReference type="PROSITE" id="PS50082">
    <property type="entry name" value="WD_REPEATS_2"/>
    <property type="match status" value="5"/>
</dbReference>
<dbReference type="PANTHER" id="PTHR19879:SF1">
    <property type="entry name" value="CANNONBALL-RELATED"/>
    <property type="match status" value="1"/>
</dbReference>
<keyword evidence="7" id="KW-0539">Nucleus</keyword>
<dbReference type="PROSITE" id="PS50878">
    <property type="entry name" value="RT_POL"/>
    <property type="match status" value="1"/>
</dbReference>
<dbReference type="PRINTS" id="PR00320">
    <property type="entry name" value="GPROTEINBRPT"/>
</dbReference>
<dbReference type="SMART" id="SM00320">
    <property type="entry name" value="WD40"/>
    <property type="match status" value="6"/>
</dbReference>
<dbReference type="Pfam" id="PF00078">
    <property type="entry name" value="RVT_1"/>
    <property type="match status" value="1"/>
</dbReference>
<evidence type="ECO:0000313" key="12">
    <source>
        <dbReference type="EMBL" id="CAH4002143.1"/>
    </source>
</evidence>
<evidence type="ECO:0000256" key="3">
    <source>
        <dbReference type="ARBA" id="ARBA00022574"/>
    </source>
</evidence>
<feature type="repeat" description="WD" evidence="9">
    <location>
        <begin position="833"/>
        <end position="867"/>
    </location>
</feature>
<dbReference type="EMBL" id="CALOZG010000003">
    <property type="protein sequence ID" value="CAH4002143.1"/>
    <property type="molecule type" value="Genomic_DNA"/>
</dbReference>
<reference evidence="12" key="1">
    <citation type="submission" date="2022-05" db="EMBL/GenBank/DDBJ databases">
        <authorList>
            <person name="Okamura Y."/>
        </authorList>
    </citation>
    <scope>NUCLEOTIDE SEQUENCE</scope>
</reference>
<dbReference type="GO" id="GO:0005669">
    <property type="term" value="C:transcription factor TFIID complex"/>
    <property type="evidence" value="ECO:0007669"/>
    <property type="project" value="TreeGrafter"/>
</dbReference>
<dbReference type="Gene3D" id="2.130.10.10">
    <property type="entry name" value="YVTN repeat-like/Quinoprotein amine dehydrogenase"/>
    <property type="match status" value="2"/>
</dbReference>
<accession>A0A9P0T5I6</accession>
<dbReference type="SUPFAM" id="SSF50978">
    <property type="entry name" value="WD40 repeat-like"/>
    <property type="match status" value="1"/>
</dbReference>
<comment type="similarity">
    <text evidence="2">Belongs to the WD repeat TAF5 family.</text>
</comment>
<keyword evidence="4" id="KW-0677">Repeat</keyword>
<dbReference type="PROSITE" id="PS50294">
    <property type="entry name" value="WD_REPEATS_REGION"/>
    <property type="match status" value="5"/>
</dbReference>
<dbReference type="Proteomes" id="UP001152562">
    <property type="component" value="Unassembled WGS sequence"/>
</dbReference>
<dbReference type="CDD" id="cd01650">
    <property type="entry name" value="RT_nLTR_like"/>
    <property type="match status" value="1"/>
</dbReference>
<evidence type="ECO:0000256" key="6">
    <source>
        <dbReference type="ARBA" id="ARBA00023163"/>
    </source>
</evidence>
<keyword evidence="3 9" id="KW-0853">WD repeat</keyword>
<dbReference type="InterPro" id="IPR007582">
    <property type="entry name" value="TFIID_NTD2"/>
</dbReference>
<name>A0A9P0T5I6_PIEBR</name>
<sequence>MNILATKHQQKDFRGFWKHTRKLSPKAGIPVSIDGECEPVRIANLFKNHFRVQSLGRLSGGAGAGVVDPSLPSQVPPSITAKGIAEIIKNMTKGKSPGHDHLSIEHLQHAGPHLPRLLALLYTFCIRHSYLPGALMRTVVVPILKNKTGDVSDCNNYRPISLATITAKVLDAVLERQVSNHLKISDTQFGFRPMLSTECAILSLKHVVGYYTERNTPVYAVFLDLSKTFDLVRYDLLWGKLRQTGVPGPYVDLFSHWYEHQTNQIRWSNTLSEEYRLECGVRQGGLTSPALFNLYINELIEALGGARVGCSIDGHCMNSISYADDMVLLSPSVGALRRLLSICERYAESHGLRYNVKKSELLVFKAAKKKPTYVPPVMLGGVLLKRVTEFKYLGHIVTEHLKDDADIERERRALAVRCNMLARRFYRCTAQVKSSRVKEIIMGEKSTPLLAVLQLLKKYNLKGTEEILRKEANLGDTEFQNLDLPEVEIASILSVHHTESDPFTYEHAYDCLKKFIENSLDICKYELSTLLYPVFVHMYLSLILYDHHEHAAKFLERFGQEQEDYYQDDLQQLSIVKAKEQIKGNQLAEIYSTNKFDVQLSRDASSQLKRFLHEQKSSPVIINIINNHILIDIHDGPGRTQAQVKATAGGILGEASRNENRAKVYYGLLKEPYIEVLATPPEDEEEVEETPDKPKKKKAKKDNVFMKKPKVDPNAPPTDRIPLPELKETDKIEKGKALREATKRVQLGPETLPSICFYTLLNSGHTALCADICDDSSLLAVGFNTSNIKVWTLTSVRLRGMKSVDKLQDIDKEAGDVLVRMMEEKDRDTCRTLFGHSGPVYKVAFDPFKTLLLSCSEDSTIRLWSLQCWTCVVVYRGHVWPVWDVRWSPHGHYFASASHDRTARLWATDHHQPLRFFAGHLSDVDCVQFHPNSNYVATGSSDRTVRLWDCLTGSQLRLMTGHKRPILTLSFSVCGRWLASGGGSGEVVIWDLSSGAPAAHLPPHHTAPVTALAFSRDGALLASGSLDCTIKLWDFALITDESANDENIASSSPAKEEKILLRSFATKNSPLKNLHFTRRNLLLAVGSYEGSS</sequence>
<keyword evidence="6" id="KW-0804">Transcription</keyword>
<dbReference type="InterPro" id="IPR037264">
    <property type="entry name" value="TFIID_NTD2_sf"/>
</dbReference>
<dbReference type="Pfam" id="PF00400">
    <property type="entry name" value="WD40"/>
    <property type="match status" value="5"/>
</dbReference>
<dbReference type="PANTHER" id="PTHR19879">
    <property type="entry name" value="TRANSCRIPTION INITIATION FACTOR TFIID"/>
    <property type="match status" value="1"/>
</dbReference>
<dbReference type="GO" id="GO:0016251">
    <property type="term" value="F:RNA polymerase II general transcription initiation factor activity"/>
    <property type="evidence" value="ECO:0007669"/>
    <property type="project" value="TreeGrafter"/>
</dbReference>
<dbReference type="InterPro" id="IPR001680">
    <property type="entry name" value="WD40_rpt"/>
</dbReference>
<feature type="repeat" description="WD" evidence="9">
    <location>
        <begin position="875"/>
        <end position="906"/>
    </location>
</feature>
<dbReference type="AlphaFoldDB" id="A0A9P0T5I6"/>
<dbReference type="CDD" id="cd00200">
    <property type="entry name" value="WD40"/>
    <property type="match status" value="1"/>
</dbReference>
<dbReference type="SUPFAM" id="SSF160897">
    <property type="entry name" value="Taf5 N-terminal domain-like"/>
    <property type="match status" value="1"/>
</dbReference>
<proteinExistence type="inferred from homology"/>
<dbReference type="InterPro" id="IPR000477">
    <property type="entry name" value="RT_dom"/>
</dbReference>
<dbReference type="Gene3D" id="1.25.40.500">
    <property type="entry name" value="TFIID subunit TAF5, NTD2 domain"/>
    <property type="match status" value="1"/>
</dbReference>
<feature type="repeat" description="WD" evidence="9">
    <location>
        <begin position="1002"/>
        <end position="1034"/>
    </location>
</feature>
<dbReference type="FunFam" id="2.130.10.10:FF:000243">
    <property type="entry name" value="Transcription initiation factor TFIID subunit 5"/>
    <property type="match status" value="1"/>
</dbReference>
<evidence type="ECO:0000256" key="5">
    <source>
        <dbReference type="ARBA" id="ARBA00023015"/>
    </source>
</evidence>
<dbReference type="Pfam" id="PF04494">
    <property type="entry name" value="TFIID_NTD2"/>
    <property type="match status" value="1"/>
</dbReference>
<feature type="domain" description="Reverse transcriptase" evidence="11">
    <location>
        <begin position="124"/>
        <end position="397"/>
    </location>
</feature>
<evidence type="ECO:0000256" key="1">
    <source>
        <dbReference type="ARBA" id="ARBA00004123"/>
    </source>
</evidence>
<feature type="compositionally biased region" description="Basic and acidic residues" evidence="10">
    <location>
        <begin position="701"/>
        <end position="711"/>
    </location>
</feature>
<dbReference type="InterPro" id="IPR043502">
    <property type="entry name" value="DNA/RNA_pol_sf"/>
</dbReference>
<dbReference type="InterPro" id="IPR015943">
    <property type="entry name" value="WD40/YVTN_repeat-like_dom_sf"/>
</dbReference>
<dbReference type="InterPro" id="IPR020472">
    <property type="entry name" value="WD40_PAC1"/>
</dbReference>
<evidence type="ECO:0000256" key="7">
    <source>
        <dbReference type="ARBA" id="ARBA00023242"/>
    </source>
</evidence>
<evidence type="ECO:0000256" key="9">
    <source>
        <dbReference type="PROSITE-ProRule" id="PRU00221"/>
    </source>
</evidence>
<dbReference type="GO" id="GO:0071897">
    <property type="term" value="P:DNA biosynthetic process"/>
    <property type="evidence" value="ECO:0007669"/>
    <property type="project" value="UniProtKB-ARBA"/>
</dbReference>
<evidence type="ECO:0000256" key="10">
    <source>
        <dbReference type="SAM" id="MobiDB-lite"/>
    </source>
</evidence>
<evidence type="ECO:0000256" key="4">
    <source>
        <dbReference type="ARBA" id="ARBA00022737"/>
    </source>
</evidence>
<keyword evidence="13" id="KW-1185">Reference proteome</keyword>
<feature type="repeat" description="WD" evidence="9">
    <location>
        <begin position="917"/>
        <end position="958"/>
    </location>
</feature>
<evidence type="ECO:0000256" key="2">
    <source>
        <dbReference type="ARBA" id="ARBA00009435"/>
    </source>
</evidence>
<evidence type="ECO:0000259" key="11">
    <source>
        <dbReference type="PROSITE" id="PS50878"/>
    </source>
</evidence>
<feature type="region of interest" description="Disordered" evidence="10">
    <location>
        <begin position="680"/>
        <end position="723"/>
    </location>
</feature>
<evidence type="ECO:0000256" key="8">
    <source>
        <dbReference type="ARBA" id="ARBA00044130"/>
    </source>
</evidence>
<protein>
    <recommendedName>
        <fullName evidence="8">Transcription initiation factor TFIID subunit 5</fullName>
    </recommendedName>
</protein>
<gene>
    <name evidence="12" type="ORF">PIBRA_LOCUS2696</name>
</gene>
<dbReference type="CDD" id="cd08044">
    <property type="entry name" value="TAF5_NTD2"/>
    <property type="match status" value="1"/>
</dbReference>
<organism evidence="12 13">
    <name type="scientific">Pieris brassicae</name>
    <name type="common">White butterfly</name>
    <name type="synonym">Large white butterfly</name>
    <dbReference type="NCBI Taxonomy" id="7116"/>
    <lineage>
        <taxon>Eukaryota</taxon>
        <taxon>Metazoa</taxon>
        <taxon>Ecdysozoa</taxon>
        <taxon>Arthropoda</taxon>
        <taxon>Hexapoda</taxon>
        <taxon>Insecta</taxon>
        <taxon>Pterygota</taxon>
        <taxon>Neoptera</taxon>
        <taxon>Endopterygota</taxon>
        <taxon>Lepidoptera</taxon>
        <taxon>Glossata</taxon>
        <taxon>Ditrysia</taxon>
        <taxon>Papilionoidea</taxon>
        <taxon>Pieridae</taxon>
        <taxon>Pierinae</taxon>
        <taxon>Pieris</taxon>
    </lineage>
</organism>
<evidence type="ECO:0000313" key="13">
    <source>
        <dbReference type="Proteomes" id="UP001152562"/>
    </source>
</evidence>
<comment type="caution">
    <text evidence="12">The sequence shown here is derived from an EMBL/GenBank/DDBJ whole genome shotgun (WGS) entry which is preliminary data.</text>
</comment>
<dbReference type="InterPro" id="IPR036322">
    <property type="entry name" value="WD40_repeat_dom_sf"/>
</dbReference>
<keyword evidence="5" id="KW-0805">Transcription regulation</keyword>